<accession>A0A2W1LYQ9</accession>
<organism evidence="7 8">
    <name type="scientific">Paenibacillus sambharensis</name>
    <dbReference type="NCBI Taxonomy" id="1803190"/>
    <lineage>
        <taxon>Bacteria</taxon>
        <taxon>Bacillati</taxon>
        <taxon>Bacillota</taxon>
        <taxon>Bacilli</taxon>
        <taxon>Bacillales</taxon>
        <taxon>Paenibacillaceae</taxon>
        <taxon>Paenibacillus</taxon>
    </lineage>
</organism>
<gene>
    <name evidence="7" type="ORF">DNH61_06330</name>
</gene>
<dbReference type="Gene3D" id="1.10.540.10">
    <property type="entry name" value="Acyl-CoA dehydrogenase/oxidase, N-terminal domain"/>
    <property type="match status" value="1"/>
</dbReference>
<dbReference type="Gene3D" id="2.40.110.10">
    <property type="entry name" value="Butyryl-CoA Dehydrogenase, subunit A, domain 2"/>
    <property type="match status" value="1"/>
</dbReference>
<comment type="cofactor">
    <cofactor evidence="1">
        <name>FAD</name>
        <dbReference type="ChEBI" id="CHEBI:57692"/>
    </cofactor>
</comment>
<dbReference type="InterPro" id="IPR009100">
    <property type="entry name" value="AcylCoA_DH/oxidase_NM_dom_sf"/>
</dbReference>
<dbReference type="InterPro" id="IPR036250">
    <property type="entry name" value="AcylCo_DH-like_C"/>
</dbReference>
<dbReference type="Proteomes" id="UP000249522">
    <property type="component" value="Unassembled WGS sequence"/>
</dbReference>
<dbReference type="GO" id="GO:0005737">
    <property type="term" value="C:cytoplasm"/>
    <property type="evidence" value="ECO:0007669"/>
    <property type="project" value="TreeGrafter"/>
</dbReference>
<dbReference type="EMBL" id="QKRB01000036">
    <property type="protein sequence ID" value="PZD96811.1"/>
    <property type="molecule type" value="Genomic_DNA"/>
</dbReference>
<name>A0A2W1LYQ9_9BACL</name>
<proteinExistence type="inferred from homology"/>
<dbReference type="RefSeq" id="WP_111145822.1">
    <property type="nucleotide sequence ID" value="NZ_QKRB01000036.1"/>
</dbReference>
<dbReference type="InterPro" id="IPR037069">
    <property type="entry name" value="AcylCoA_DH/ox_N_sf"/>
</dbReference>
<dbReference type="SUPFAM" id="SSF47203">
    <property type="entry name" value="Acyl-CoA dehydrogenase C-terminal domain-like"/>
    <property type="match status" value="1"/>
</dbReference>
<sequence length="393" mass="44565">MSALFSELIEYFREWERKKLSGQAADPDELIQHLLQRRFHCWTLPASRSSSPLSCMEYMEMISGLSGYCPSAVLSMAMHLYTVWGLSLGANQTKVKNYLDQVEGQDILFASPNEPGLYLMAPGQMRDEDYRIHAVPCEGGYRVSGIKKFVSLEPYLRYLPTYCKVQGYQGSYHGIIMLLLDKQAPGVSVDSDWNVVSMAATSSNGVRFDDVFVPQEAVVFEVDRVPADTELLGYLFRLTVASVYYGIACRAVSYIEGKCKTRRIPHYTKPLSFFPGVQYTLAEMLILLETSRSQLERLCRTLDLYLKGSRTAGSQKELKRISLITKDYVVKAAEETVNKAMKIEGIESISERSPLSVLYQEVKAGMFHPPQRDVTYEIIAKDQFGIIPLRNRW</sequence>
<keyword evidence="8" id="KW-1185">Reference proteome</keyword>
<dbReference type="SUPFAM" id="SSF56645">
    <property type="entry name" value="Acyl-CoA dehydrogenase NM domain-like"/>
    <property type="match status" value="1"/>
</dbReference>
<dbReference type="GO" id="GO:0033539">
    <property type="term" value="P:fatty acid beta-oxidation using acyl-CoA dehydrogenase"/>
    <property type="evidence" value="ECO:0007669"/>
    <property type="project" value="TreeGrafter"/>
</dbReference>
<comment type="similarity">
    <text evidence="2">Belongs to the acyl-CoA dehydrogenase family.</text>
</comment>
<dbReference type="PIRSF" id="PIRSF016578">
    <property type="entry name" value="HsaA"/>
    <property type="match status" value="1"/>
</dbReference>
<keyword evidence="5" id="KW-0560">Oxidoreductase</keyword>
<dbReference type="PANTHER" id="PTHR48083">
    <property type="entry name" value="MEDIUM-CHAIN SPECIFIC ACYL-COA DEHYDROGENASE, MITOCHONDRIAL-RELATED"/>
    <property type="match status" value="1"/>
</dbReference>
<dbReference type="InterPro" id="IPR046373">
    <property type="entry name" value="Acyl-CoA_Oxase/DH_mid-dom_sf"/>
</dbReference>
<dbReference type="GO" id="GO:0050660">
    <property type="term" value="F:flavin adenine dinucleotide binding"/>
    <property type="evidence" value="ECO:0007669"/>
    <property type="project" value="InterPro"/>
</dbReference>
<evidence type="ECO:0000256" key="3">
    <source>
        <dbReference type="ARBA" id="ARBA00022630"/>
    </source>
</evidence>
<comment type="caution">
    <text evidence="7">The sequence shown here is derived from an EMBL/GenBank/DDBJ whole genome shotgun (WGS) entry which is preliminary data.</text>
</comment>
<dbReference type="AlphaFoldDB" id="A0A2W1LYQ9"/>
<dbReference type="CDD" id="cd00567">
    <property type="entry name" value="ACAD"/>
    <property type="match status" value="1"/>
</dbReference>
<dbReference type="InterPro" id="IPR050741">
    <property type="entry name" value="Acyl-CoA_dehydrogenase"/>
</dbReference>
<keyword evidence="3" id="KW-0285">Flavoprotein</keyword>
<reference evidence="7 8" key="1">
    <citation type="submission" date="2018-06" db="EMBL/GenBank/DDBJ databases">
        <title>Paenibacillus imtechensis sp. nov.</title>
        <authorList>
            <person name="Pinnaka A.K."/>
            <person name="Singh H."/>
            <person name="Kaur M."/>
        </authorList>
    </citation>
    <scope>NUCLEOTIDE SEQUENCE [LARGE SCALE GENOMIC DNA]</scope>
    <source>
        <strain evidence="7 8">SMB1</strain>
    </source>
</reference>
<evidence type="ECO:0000313" key="7">
    <source>
        <dbReference type="EMBL" id="PZD96811.1"/>
    </source>
</evidence>
<keyword evidence="4" id="KW-0274">FAD</keyword>
<evidence type="ECO:0000256" key="5">
    <source>
        <dbReference type="ARBA" id="ARBA00023002"/>
    </source>
</evidence>
<evidence type="ECO:0000313" key="8">
    <source>
        <dbReference type="Proteomes" id="UP000249522"/>
    </source>
</evidence>
<dbReference type="Pfam" id="PF00441">
    <property type="entry name" value="Acyl-CoA_dh_1"/>
    <property type="match status" value="1"/>
</dbReference>
<evidence type="ECO:0000259" key="6">
    <source>
        <dbReference type="Pfam" id="PF00441"/>
    </source>
</evidence>
<evidence type="ECO:0000256" key="4">
    <source>
        <dbReference type="ARBA" id="ARBA00022827"/>
    </source>
</evidence>
<dbReference type="PANTHER" id="PTHR48083:SF2">
    <property type="entry name" value="MEDIUM-CHAIN SPECIFIC ACYL-COA DEHYDROGENASE, MITOCHONDRIAL"/>
    <property type="match status" value="1"/>
</dbReference>
<feature type="domain" description="Acyl-CoA dehydrogenase/oxidase C-terminal" evidence="6">
    <location>
        <begin position="237"/>
        <end position="380"/>
    </location>
</feature>
<evidence type="ECO:0000256" key="2">
    <source>
        <dbReference type="ARBA" id="ARBA00009347"/>
    </source>
</evidence>
<dbReference type="GO" id="GO:0003995">
    <property type="term" value="F:acyl-CoA dehydrogenase activity"/>
    <property type="evidence" value="ECO:0007669"/>
    <property type="project" value="TreeGrafter"/>
</dbReference>
<evidence type="ECO:0000256" key="1">
    <source>
        <dbReference type="ARBA" id="ARBA00001974"/>
    </source>
</evidence>
<protein>
    <recommendedName>
        <fullName evidence="6">Acyl-CoA dehydrogenase/oxidase C-terminal domain-containing protein</fullName>
    </recommendedName>
</protein>
<dbReference type="OrthoDB" id="9802447at2"/>
<dbReference type="InterPro" id="IPR009075">
    <property type="entry name" value="AcylCo_DH/oxidase_C"/>
</dbReference>
<dbReference type="Gene3D" id="1.20.140.10">
    <property type="entry name" value="Butyryl-CoA Dehydrogenase, subunit A, domain 3"/>
    <property type="match status" value="1"/>
</dbReference>